<dbReference type="GO" id="GO:0009289">
    <property type="term" value="C:pilus"/>
    <property type="evidence" value="ECO:0007669"/>
    <property type="project" value="UniProtKB-SubCell"/>
</dbReference>
<organism evidence="6 7">
    <name type="scientific">Bacteroides caccae</name>
    <dbReference type="NCBI Taxonomy" id="47678"/>
    <lineage>
        <taxon>Bacteria</taxon>
        <taxon>Pseudomonadati</taxon>
        <taxon>Bacteroidota</taxon>
        <taxon>Bacteroidia</taxon>
        <taxon>Bacteroidales</taxon>
        <taxon>Bacteroidaceae</taxon>
        <taxon>Bacteroides</taxon>
    </lineage>
</organism>
<evidence type="ECO:0000256" key="3">
    <source>
        <dbReference type="ARBA" id="ARBA00022729"/>
    </source>
</evidence>
<gene>
    <name evidence="6" type="ORF">ERS852494_00491</name>
</gene>
<keyword evidence="4" id="KW-0281">Fimbrium</keyword>
<dbReference type="InterPro" id="IPR029141">
    <property type="entry name" value="FimA_N"/>
</dbReference>
<dbReference type="EMBL" id="CZAI01000001">
    <property type="protein sequence ID" value="CUO67702.1"/>
    <property type="molecule type" value="Genomic_DNA"/>
</dbReference>
<comment type="subcellular location">
    <subcellularLocation>
        <location evidence="1">Fimbrium</location>
    </subcellularLocation>
</comment>
<evidence type="ECO:0000256" key="4">
    <source>
        <dbReference type="ARBA" id="ARBA00023263"/>
    </source>
</evidence>
<comment type="similarity">
    <text evidence="2">Belongs to the bacteroidetes fimbrillin superfamily. FimA/Mfa1 family.</text>
</comment>
<sequence length="101" mass="11293">MKRFTQLMSLLFMAAVTQYSCINDADVAFSDESHTDSNGNLALFFEIPNENHTRSAESSGVTETGSKDEYAVKSLTVYLFDSTTKSLKDQQELKNIRQVKG</sequence>
<evidence type="ECO:0000313" key="7">
    <source>
        <dbReference type="Proteomes" id="UP000095657"/>
    </source>
</evidence>
<evidence type="ECO:0000256" key="2">
    <source>
        <dbReference type="ARBA" id="ARBA00006011"/>
    </source>
</evidence>
<reference evidence="6 7" key="1">
    <citation type="submission" date="2015-09" db="EMBL/GenBank/DDBJ databases">
        <authorList>
            <consortium name="Pathogen Informatics"/>
        </authorList>
    </citation>
    <scope>NUCLEOTIDE SEQUENCE [LARGE SCALE GENOMIC DNA]</scope>
    <source>
        <strain evidence="6 7">2789STDY5834880</strain>
    </source>
</reference>
<protein>
    <submittedName>
        <fullName evidence="6">Major fimbrial subunit protein (FimA)</fullName>
    </submittedName>
</protein>
<dbReference type="STRING" id="47678.ERS852494_00491"/>
<evidence type="ECO:0000313" key="6">
    <source>
        <dbReference type="EMBL" id="CUO67702.1"/>
    </source>
</evidence>
<evidence type="ECO:0000256" key="1">
    <source>
        <dbReference type="ARBA" id="ARBA00004561"/>
    </source>
</evidence>
<dbReference type="Pfam" id="PF06321">
    <property type="entry name" value="P_gingi_FimA"/>
    <property type="match status" value="1"/>
</dbReference>
<keyword evidence="3" id="KW-0732">Signal</keyword>
<dbReference type="AlphaFoldDB" id="A0A174GY68"/>
<dbReference type="Proteomes" id="UP000095657">
    <property type="component" value="Unassembled WGS sequence"/>
</dbReference>
<dbReference type="Gene3D" id="2.60.40.2580">
    <property type="match status" value="1"/>
</dbReference>
<feature type="domain" description="Major fimbrial subunit protein N-terminal" evidence="5">
    <location>
        <begin position="41"/>
        <end position="99"/>
    </location>
</feature>
<name>A0A174GY68_9BACE</name>
<accession>A0A174GY68</accession>
<proteinExistence type="inferred from homology"/>
<evidence type="ECO:0000259" key="5">
    <source>
        <dbReference type="Pfam" id="PF06321"/>
    </source>
</evidence>